<gene>
    <name evidence="3" type="ORF">CO2235_MP90113</name>
    <name evidence="1" type="ORF">D2917_12535</name>
    <name evidence="2" type="ORF">JTE92_04955</name>
</gene>
<dbReference type="EMBL" id="CP069811">
    <property type="protein sequence ID" value="QRQ92258.1"/>
    <property type="molecule type" value="Genomic_DNA"/>
</dbReference>
<evidence type="ECO:0000313" key="4">
    <source>
        <dbReference type="Proteomes" id="UP000325743"/>
    </source>
</evidence>
<sequence length="83" mass="9481">MSSQNNDYSPISCEFHDRLEDLATLRKRTSVSYRDDDGVLQHREAAVKDVFNRGGAEYVLLSSNETVRLDRLVEVDGNKLSDY</sequence>
<evidence type="ECO:0008006" key="6">
    <source>
        <dbReference type="Google" id="ProtNLM"/>
    </source>
</evidence>
<name>A0A375GR43_9BURK</name>
<reference evidence="2 5" key="3">
    <citation type="submission" date="2021-02" db="EMBL/GenBank/DDBJ databases">
        <title>Complete Genome Sequence of Cupriavidus oxalaticus Strain Ox1, a Soil Oxalate-Degrading Species.</title>
        <authorList>
            <person name="Palmieri F."/>
            <person name="Udriet P."/>
            <person name="Deuasquier M."/>
            <person name="Beaudoing E."/>
            <person name="Johnson S.L."/>
            <person name="Davenport K.W."/>
            <person name="Chain P.S."/>
            <person name="Bindschedler S."/>
            <person name="Junier P."/>
        </authorList>
    </citation>
    <scope>NUCLEOTIDE SEQUENCE [LARGE SCALE GENOMIC DNA]</scope>
    <source>
        <strain evidence="2 5">Ox1</strain>
    </source>
</reference>
<organism evidence="3">
    <name type="scientific">Cupriavidus oxalaticus</name>
    <dbReference type="NCBI Taxonomy" id="96344"/>
    <lineage>
        <taxon>Bacteria</taxon>
        <taxon>Pseudomonadati</taxon>
        <taxon>Pseudomonadota</taxon>
        <taxon>Betaproteobacteria</taxon>
        <taxon>Burkholderiales</taxon>
        <taxon>Burkholderiaceae</taxon>
        <taxon>Cupriavidus</taxon>
    </lineage>
</organism>
<evidence type="ECO:0000313" key="5">
    <source>
        <dbReference type="Proteomes" id="UP000623307"/>
    </source>
</evidence>
<dbReference type="AlphaFoldDB" id="A0A375GR43"/>
<proteinExistence type="predicted"/>
<dbReference type="InterPro" id="IPR023534">
    <property type="entry name" value="Rof/RNase_P-like"/>
</dbReference>
<dbReference type="Proteomes" id="UP000623307">
    <property type="component" value="Chromosome 1"/>
</dbReference>
<evidence type="ECO:0000313" key="1">
    <source>
        <dbReference type="EMBL" id="QEZ44977.1"/>
    </source>
</evidence>
<reference evidence="3" key="1">
    <citation type="submission" date="2018-01" db="EMBL/GenBank/DDBJ databases">
        <authorList>
            <person name="Clerissi C."/>
        </authorList>
    </citation>
    <scope>NUCLEOTIDE SEQUENCE</scope>
    <source>
        <strain evidence="3">Cupriavidus oxalaticus LMG 2235</strain>
    </source>
</reference>
<dbReference type="EMBL" id="CP032518">
    <property type="protein sequence ID" value="QEZ44977.1"/>
    <property type="molecule type" value="Genomic_DNA"/>
</dbReference>
<dbReference type="RefSeq" id="WP_063240334.1">
    <property type="nucleotide sequence ID" value="NZ_CP032518.1"/>
</dbReference>
<dbReference type="EMBL" id="OGUS01000144">
    <property type="protein sequence ID" value="SPC25023.1"/>
    <property type="molecule type" value="Genomic_DNA"/>
</dbReference>
<dbReference type="Proteomes" id="UP000256862">
    <property type="component" value="Plasmid CO2235_mp"/>
</dbReference>
<dbReference type="InterPro" id="IPR038626">
    <property type="entry name" value="Rof-like_sf"/>
</dbReference>
<keyword evidence="5" id="KW-1185">Reference proteome</keyword>
<evidence type="ECO:0000313" key="2">
    <source>
        <dbReference type="EMBL" id="QRQ92258.1"/>
    </source>
</evidence>
<accession>A0A375GR43</accession>
<dbReference type="SUPFAM" id="SSF101744">
    <property type="entry name" value="Rof/RNase P subunit-like"/>
    <property type="match status" value="1"/>
</dbReference>
<dbReference type="GeneID" id="303488855"/>
<protein>
    <recommendedName>
        <fullName evidence="6">Rho-binding antiterminator</fullName>
    </recommendedName>
</protein>
<dbReference type="OrthoDB" id="5344363at2"/>
<dbReference type="Gene3D" id="2.30.30.400">
    <property type="entry name" value="Rof-like"/>
    <property type="match status" value="1"/>
</dbReference>
<evidence type="ECO:0000313" key="3">
    <source>
        <dbReference type="EMBL" id="SPC25023.1"/>
    </source>
</evidence>
<reference evidence="1 4" key="2">
    <citation type="submission" date="2018-09" db="EMBL/GenBank/DDBJ databases">
        <title>Complete genome sequence of Cupriavidus oxalaticus T2, a bacterium capable of phenol tolerance and degradation.</title>
        <authorList>
            <person name="Yan J."/>
        </authorList>
    </citation>
    <scope>NUCLEOTIDE SEQUENCE [LARGE SCALE GENOMIC DNA]</scope>
    <source>
        <strain evidence="1 4">T2</strain>
    </source>
</reference>
<dbReference type="Proteomes" id="UP000325743">
    <property type="component" value="Chromosome 1"/>
</dbReference>